<dbReference type="EMBL" id="JAQQWI010000018">
    <property type="protein sequence ID" value="KAK8001403.1"/>
    <property type="molecule type" value="Genomic_DNA"/>
</dbReference>
<comment type="caution">
    <text evidence="3">The sequence shown here is derived from an EMBL/GenBank/DDBJ whole genome shotgun (WGS) entry which is preliminary data.</text>
</comment>
<evidence type="ECO:0000313" key="3">
    <source>
        <dbReference type="EMBL" id="KAK8001403.1"/>
    </source>
</evidence>
<reference evidence="3 4" key="1">
    <citation type="submission" date="2023-01" db="EMBL/GenBank/DDBJ databases">
        <title>Analysis of 21 Apiospora genomes using comparative genomics revels a genus with tremendous synthesis potential of carbohydrate active enzymes and secondary metabolites.</title>
        <authorList>
            <person name="Sorensen T."/>
        </authorList>
    </citation>
    <scope>NUCLEOTIDE SEQUENCE [LARGE SCALE GENOMIC DNA]</scope>
    <source>
        <strain evidence="3 4">CBS 20057</strain>
    </source>
</reference>
<feature type="compositionally biased region" description="Basic and acidic residues" evidence="1">
    <location>
        <begin position="146"/>
        <end position="167"/>
    </location>
</feature>
<accession>A0ABR1R6P7</accession>
<evidence type="ECO:0000313" key="4">
    <source>
        <dbReference type="Proteomes" id="UP001396898"/>
    </source>
</evidence>
<dbReference type="Proteomes" id="UP001396898">
    <property type="component" value="Unassembled WGS sequence"/>
</dbReference>
<keyword evidence="4" id="KW-1185">Reference proteome</keyword>
<evidence type="ECO:0000256" key="1">
    <source>
        <dbReference type="SAM" id="MobiDB-lite"/>
    </source>
</evidence>
<feature type="compositionally biased region" description="Low complexity" evidence="1">
    <location>
        <begin position="168"/>
        <end position="178"/>
    </location>
</feature>
<feature type="compositionally biased region" description="Low complexity" evidence="1">
    <location>
        <begin position="221"/>
        <end position="230"/>
    </location>
</feature>
<evidence type="ECO:0000259" key="2">
    <source>
        <dbReference type="Pfam" id="PF13919"/>
    </source>
</evidence>
<dbReference type="InterPro" id="IPR028020">
    <property type="entry name" value="ASX_DEUBAD_dom"/>
</dbReference>
<feature type="compositionally biased region" description="Low complexity" evidence="1">
    <location>
        <begin position="255"/>
        <end position="265"/>
    </location>
</feature>
<gene>
    <name evidence="3" type="ORF">PG991_013625</name>
</gene>
<organism evidence="3 4">
    <name type="scientific">Apiospora marii</name>
    <dbReference type="NCBI Taxonomy" id="335849"/>
    <lineage>
        <taxon>Eukaryota</taxon>
        <taxon>Fungi</taxon>
        <taxon>Dikarya</taxon>
        <taxon>Ascomycota</taxon>
        <taxon>Pezizomycotina</taxon>
        <taxon>Sordariomycetes</taxon>
        <taxon>Xylariomycetidae</taxon>
        <taxon>Amphisphaeriales</taxon>
        <taxon>Apiosporaceae</taxon>
        <taxon>Apiospora</taxon>
    </lineage>
</organism>
<feature type="domain" description="ASX DEUBAD" evidence="2">
    <location>
        <begin position="27"/>
        <end position="136"/>
    </location>
</feature>
<sequence>MPSRRAAPASAAADPERGELSEQLKDILDSKSGIGNGDAVHRAFANPKVWAKLSDEARAEVLQKFPDKKAIINEGTPQARLDFDCIKVNSDLRVNCRQYAEDHRAGRHETEWLTSSEHAHVNRADGLYDDMRADHALQQFGVPMPGRDKGKEKAKADDKSSSSEEQHQQQNSDQQEVSAPEIVVAQHEGKDNQNLAEEQSNSEHVEDKVAVQTKAAEQETAEQQGAPAEQDPTVQQEAAAQEDSGAEKATVESEQTAGTAQAADTQSEKGKDAEDVTPEASPTTRSGVLRRSKRQTSRSNPISRASSS</sequence>
<protein>
    <submittedName>
        <fullName evidence="3">Proline-rich early nodulin</fullName>
    </submittedName>
</protein>
<feature type="region of interest" description="Disordered" evidence="1">
    <location>
        <begin position="136"/>
        <end position="308"/>
    </location>
</feature>
<proteinExistence type="predicted"/>
<dbReference type="Pfam" id="PF13919">
    <property type="entry name" value="ASXH"/>
    <property type="match status" value="1"/>
</dbReference>
<name>A0ABR1R6P7_9PEZI</name>
<feature type="compositionally biased region" description="Low complexity" evidence="1">
    <location>
        <begin position="297"/>
        <end position="308"/>
    </location>
</feature>